<reference evidence="2" key="1">
    <citation type="submission" date="2023-10" db="EMBL/GenBank/DDBJ databases">
        <title>Genome assembly of Pristionchus species.</title>
        <authorList>
            <person name="Yoshida K."/>
            <person name="Sommer R.J."/>
        </authorList>
    </citation>
    <scope>NUCLEOTIDE SEQUENCE</scope>
    <source>
        <strain evidence="2">RS5133</strain>
    </source>
</reference>
<feature type="non-terminal residue" evidence="2">
    <location>
        <position position="1"/>
    </location>
</feature>
<proteinExistence type="predicted"/>
<accession>A0AAV5WK47</accession>
<keyword evidence="3" id="KW-1185">Reference proteome</keyword>
<evidence type="ECO:0000256" key="1">
    <source>
        <dbReference type="SAM" id="MobiDB-lite"/>
    </source>
</evidence>
<gene>
    <name evidence="2" type="ORF">PFISCL1PPCAC_21549</name>
</gene>
<dbReference type="Proteomes" id="UP001432322">
    <property type="component" value="Unassembled WGS sequence"/>
</dbReference>
<feature type="region of interest" description="Disordered" evidence="1">
    <location>
        <begin position="205"/>
        <end position="235"/>
    </location>
</feature>
<sequence>LIDRKIVKINEAIFMAEYSKGIANLSTSWSVVKSTIAMSRRLSALDDVKLMGKMNEEPVLKLSYSGSVINHIANFGNSIVTNLIDKDGIIKEVKTQATPIVASKKSTQNSSDKHQFDRFHTMLLSHNRKIIPTNDPSMSSIGLMTAPMVITPSDSLRMVEVDSGDPSDPAPRYLMISTQKGLADPSAAAAAKSVTRVKKGASILGRKGVNNRLATSSATEDRSNDQPSPSSPKRI</sequence>
<organism evidence="2 3">
    <name type="scientific">Pristionchus fissidentatus</name>
    <dbReference type="NCBI Taxonomy" id="1538716"/>
    <lineage>
        <taxon>Eukaryota</taxon>
        <taxon>Metazoa</taxon>
        <taxon>Ecdysozoa</taxon>
        <taxon>Nematoda</taxon>
        <taxon>Chromadorea</taxon>
        <taxon>Rhabditida</taxon>
        <taxon>Rhabditina</taxon>
        <taxon>Diplogasteromorpha</taxon>
        <taxon>Diplogasteroidea</taxon>
        <taxon>Neodiplogasteridae</taxon>
        <taxon>Pristionchus</taxon>
    </lineage>
</organism>
<feature type="non-terminal residue" evidence="2">
    <location>
        <position position="235"/>
    </location>
</feature>
<evidence type="ECO:0000313" key="3">
    <source>
        <dbReference type="Proteomes" id="UP001432322"/>
    </source>
</evidence>
<comment type="caution">
    <text evidence="2">The sequence shown here is derived from an EMBL/GenBank/DDBJ whole genome shotgun (WGS) entry which is preliminary data.</text>
</comment>
<name>A0AAV5WK47_9BILA</name>
<protein>
    <submittedName>
        <fullName evidence="2">Uncharacterized protein</fullName>
    </submittedName>
</protein>
<evidence type="ECO:0000313" key="2">
    <source>
        <dbReference type="EMBL" id="GMT30252.1"/>
    </source>
</evidence>
<dbReference type="AlphaFoldDB" id="A0AAV5WK47"/>
<dbReference type="EMBL" id="BTSY01000005">
    <property type="protein sequence ID" value="GMT30252.1"/>
    <property type="molecule type" value="Genomic_DNA"/>
</dbReference>